<evidence type="ECO:0000259" key="1">
    <source>
        <dbReference type="Pfam" id="PF14065"/>
    </source>
</evidence>
<evidence type="ECO:0000313" key="2">
    <source>
        <dbReference type="EMBL" id="EEG73531.1"/>
    </source>
</evidence>
<name>C0C2A7_9FIRM</name>
<feature type="domain" description="Pvc16 N-terminal" evidence="1">
    <location>
        <begin position="9"/>
        <end position="168"/>
    </location>
</feature>
<dbReference type="EMBL" id="ABYI02000023">
    <property type="protein sequence ID" value="EEG73531.1"/>
    <property type="molecule type" value="Genomic_DNA"/>
</dbReference>
<dbReference type="AlphaFoldDB" id="C0C2A7"/>
<organism evidence="2 3">
    <name type="scientific">[Clostridium] hylemonae DSM 15053</name>
    <dbReference type="NCBI Taxonomy" id="553973"/>
    <lineage>
        <taxon>Bacteria</taxon>
        <taxon>Bacillati</taxon>
        <taxon>Bacillota</taxon>
        <taxon>Clostridia</taxon>
        <taxon>Lachnospirales</taxon>
        <taxon>Lachnospiraceae</taxon>
    </lineage>
</organism>
<reference evidence="2" key="2">
    <citation type="submission" date="2013-06" db="EMBL/GenBank/DDBJ databases">
        <title>Draft genome sequence of Clostridium hylemonae (DSM 15053).</title>
        <authorList>
            <person name="Sudarsanam P."/>
            <person name="Ley R."/>
            <person name="Guruge J."/>
            <person name="Turnbaugh P.J."/>
            <person name="Mahowald M."/>
            <person name="Liep D."/>
            <person name="Gordon J."/>
        </authorList>
    </citation>
    <scope>NUCLEOTIDE SEQUENCE</scope>
    <source>
        <strain evidence="2">DSM 15053</strain>
    </source>
</reference>
<dbReference type="HOGENOM" id="CLU_116582_0_0_9"/>
<dbReference type="InterPro" id="IPR025351">
    <property type="entry name" value="Pvc16_N"/>
</dbReference>
<sequence>MTYTAIAKVSETIMNNLKEQLVPELVRFPGQIALCAPNERENASLGIFLYDIQESEYLRPQTMMNVSERQQKYPPIYITLFYMITAYSEGDVRFRSVQEERILGRVIQYFHDCPFVLPQESQTRIELQRISTEDKLKLWSFPDEPYRLSLYYKVSPVPIESAVTKDVVRVRERKVNMERMERQDNNGR</sequence>
<dbReference type="RefSeq" id="WP_006443565.1">
    <property type="nucleotide sequence ID" value="NZ_CP036524.1"/>
</dbReference>
<gene>
    <name evidence="2" type="ORF">CLOHYLEM_06213</name>
</gene>
<comment type="caution">
    <text evidence="2">The sequence shown here is derived from an EMBL/GenBank/DDBJ whole genome shotgun (WGS) entry which is preliminary data.</text>
</comment>
<dbReference type="STRING" id="553973.CLOHYLEM_06213"/>
<dbReference type="Pfam" id="PF14065">
    <property type="entry name" value="Pvc16_N"/>
    <property type="match status" value="1"/>
</dbReference>
<dbReference type="eggNOG" id="ENOG5032CDW">
    <property type="taxonomic scope" value="Bacteria"/>
</dbReference>
<keyword evidence="3" id="KW-1185">Reference proteome</keyword>
<reference evidence="2" key="1">
    <citation type="submission" date="2009-02" db="EMBL/GenBank/DDBJ databases">
        <authorList>
            <person name="Fulton L."/>
            <person name="Clifton S."/>
            <person name="Fulton B."/>
            <person name="Xu J."/>
            <person name="Minx P."/>
            <person name="Pepin K.H."/>
            <person name="Johnson M."/>
            <person name="Bhonagiri V."/>
            <person name="Nash W.E."/>
            <person name="Mardis E.R."/>
            <person name="Wilson R.K."/>
        </authorList>
    </citation>
    <scope>NUCLEOTIDE SEQUENCE [LARGE SCALE GENOMIC DNA]</scope>
    <source>
        <strain evidence="2">DSM 15053</strain>
    </source>
</reference>
<dbReference type="OrthoDB" id="2651753at2"/>
<accession>C0C2A7</accession>
<dbReference type="Proteomes" id="UP000004893">
    <property type="component" value="Unassembled WGS sequence"/>
</dbReference>
<protein>
    <recommendedName>
        <fullName evidence="1">Pvc16 N-terminal domain-containing protein</fullName>
    </recommendedName>
</protein>
<proteinExistence type="predicted"/>
<evidence type="ECO:0000313" key="3">
    <source>
        <dbReference type="Proteomes" id="UP000004893"/>
    </source>
</evidence>